<dbReference type="EMBL" id="JAINDJ010000006">
    <property type="protein sequence ID" value="KAG9443275.1"/>
    <property type="molecule type" value="Genomic_DNA"/>
</dbReference>
<sequence>MQYNASLLAAFPAFSTYYHQTSCPTLDSWVCFLSSSFFVSPGMGYVSELGAGTLTCEVASRSFKRFVRRNFGMKCVLGSRNSGVGDSFGERSRGVQFVSGNGRNGVAGNMTSHKEVDRRTERLMQEKYSIFDNVDESKDGKDFGSRQDEEEENIHLGSSTSDKQSKSAKLDTEMEKDAAETDSFVSSSFDVLELQVDVEKEKKAATSLDSAQIDQLVTGDGSPETPQAEQNREFVGKPILTRKKQVLRRSNMLAKQVISMQSALTLGFVAQLWVDTRSWVVLLVEVRPSLLSGDMEKFLLEDICQVGDVVLVPDETVLENEIKMIGFDTLVGYSVVTPSQRNLGKVRGYTFNVNTGAVELLELDSFGISIIPASLVSTYGLLVEDVIEVTADMVIVQEDAATRLQRLTKGFLDTQNKENLKDEIDKYSSRARGPKKTAYRPSSPSEVVSFSLLGELLNARISASILSPLKKSRVHALGDILVTLFQKLPPSSFSLRSGFHCGKALLVPRSFFEAEDFVDDEEQRPYTYLKGKKSKNPHKHISFKQRTIAYMEPFTLDVFISKRFVSASITHRVTSKQVAVAGTNSKDIKAALQSRSDIPACLAIGRILADRAREADVYTATYTPRERDKFEGSISQSLRCCEACPSWTNIGKTHW</sequence>
<dbReference type="Proteomes" id="UP000825729">
    <property type="component" value="Unassembled WGS sequence"/>
</dbReference>
<dbReference type="InterPro" id="IPR036967">
    <property type="entry name" value="Ribosomal_uS11_sf"/>
</dbReference>
<evidence type="ECO:0000313" key="5">
    <source>
        <dbReference type="Proteomes" id="UP000825729"/>
    </source>
</evidence>
<gene>
    <name evidence="4" type="ORF">H6P81_014615</name>
</gene>
<evidence type="ECO:0000313" key="4">
    <source>
        <dbReference type="EMBL" id="KAG9443275.1"/>
    </source>
</evidence>
<dbReference type="GO" id="GO:0003735">
    <property type="term" value="F:structural constituent of ribosome"/>
    <property type="evidence" value="ECO:0007669"/>
    <property type="project" value="InterPro"/>
</dbReference>
<feature type="compositionally biased region" description="Basic and acidic residues" evidence="3">
    <location>
        <begin position="112"/>
        <end position="125"/>
    </location>
</feature>
<dbReference type="PANTHER" id="PTHR36740:SF1">
    <property type="entry name" value="PRC-BARREL DOMAIN-CONTAINING PROTEIN"/>
    <property type="match status" value="1"/>
</dbReference>
<dbReference type="InterPro" id="IPR011033">
    <property type="entry name" value="PRC_barrel-like_sf"/>
</dbReference>
<feature type="compositionally biased region" description="Basic and acidic residues" evidence="3">
    <location>
        <begin position="135"/>
        <end position="147"/>
    </location>
</feature>
<feature type="region of interest" description="Disordered" evidence="3">
    <location>
        <begin position="99"/>
        <end position="181"/>
    </location>
</feature>
<protein>
    <recommendedName>
        <fullName evidence="6">PRC-barrel domain-containing protein</fullName>
    </recommendedName>
</protein>
<dbReference type="PANTHER" id="PTHR36740">
    <property type="entry name" value="PRC DOMAIN-CONTAINING PROTEIN"/>
    <property type="match status" value="1"/>
</dbReference>
<proteinExistence type="predicted"/>
<dbReference type="GO" id="GO:0006412">
    <property type="term" value="P:translation"/>
    <property type="evidence" value="ECO:0007669"/>
    <property type="project" value="InterPro"/>
</dbReference>
<evidence type="ECO:0000256" key="2">
    <source>
        <dbReference type="ARBA" id="ARBA00023274"/>
    </source>
</evidence>
<organism evidence="4 5">
    <name type="scientific">Aristolochia fimbriata</name>
    <name type="common">White veined hardy Dutchman's pipe vine</name>
    <dbReference type="NCBI Taxonomy" id="158543"/>
    <lineage>
        <taxon>Eukaryota</taxon>
        <taxon>Viridiplantae</taxon>
        <taxon>Streptophyta</taxon>
        <taxon>Embryophyta</taxon>
        <taxon>Tracheophyta</taxon>
        <taxon>Spermatophyta</taxon>
        <taxon>Magnoliopsida</taxon>
        <taxon>Magnoliidae</taxon>
        <taxon>Piperales</taxon>
        <taxon>Aristolochiaceae</taxon>
        <taxon>Aristolochia</taxon>
    </lineage>
</organism>
<dbReference type="AlphaFoldDB" id="A0AAV7E573"/>
<dbReference type="Gene3D" id="3.30.420.80">
    <property type="entry name" value="Ribosomal protein S11"/>
    <property type="match status" value="1"/>
</dbReference>
<keyword evidence="5" id="KW-1185">Reference proteome</keyword>
<evidence type="ECO:0000256" key="1">
    <source>
        <dbReference type="ARBA" id="ARBA00022980"/>
    </source>
</evidence>
<dbReference type="SUPFAM" id="SSF53137">
    <property type="entry name" value="Translational machinery components"/>
    <property type="match status" value="1"/>
</dbReference>
<evidence type="ECO:0008006" key="6">
    <source>
        <dbReference type="Google" id="ProtNLM"/>
    </source>
</evidence>
<reference evidence="4 5" key="1">
    <citation type="submission" date="2021-07" db="EMBL/GenBank/DDBJ databases">
        <title>The Aristolochia fimbriata genome: insights into angiosperm evolution, floral development and chemical biosynthesis.</title>
        <authorList>
            <person name="Jiao Y."/>
        </authorList>
    </citation>
    <scope>NUCLEOTIDE SEQUENCE [LARGE SCALE GENOMIC DNA]</scope>
    <source>
        <strain evidence="4">IBCAS-2021</strain>
        <tissue evidence="4">Leaf</tissue>
    </source>
</reference>
<name>A0AAV7E573_ARIFI</name>
<dbReference type="GO" id="GO:0005840">
    <property type="term" value="C:ribosome"/>
    <property type="evidence" value="ECO:0007669"/>
    <property type="project" value="UniProtKB-KW"/>
</dbReference>
<dbReference type="SUPFAM" id="SSF50346">
    <property type="entry name" value="PRC-barrel domain"/>
    <property type="match status" value="1"/>
</dbReference>
<feature type="compositionally biased region" description="Basic and acidic residues" evidence="3">
    <location>
        <begin position="163"/>
        <end position="179"/>
    </location>
</feature>
<accession>A0AAV7E573</accession>
<comment type="caution">
    <text evidence="4">The sequence shown here is derived from an EMBL/GenBank/DDBJ whole genome shotgun (WGS) entry which is preliminary data.</text>
</comment>
<evidence type="ECO:0000256" key="3">
    <source>
        <dbReference type="SAM" id="MobiDB-lite"/>
    </source>
</evidence>
<keyword evidence="1" id="KW-0689">Ribosomal protein</keyword>
<dbReference type="GO" id="GO:1990904">
    <property type="term" value="C:ribonucleoprotein complex"/>
    <property type="evidence" value="ECO:0007669"/>
    <property type="project" value="UniProtKB-KW"/>
</dbReference>
<dbReference type="FunFam" id="3.30.420.100:FF:000004">
    <property type="entry name" value="50S ribosomal protein L18"/>
    <property type="match status" value="1"/>
</dbReference>
<keyword evidence="2" id="KW-0687">Ribonucleoprotein</keyword>